<dbReference type="Proteomes" id="UP000268623">
    <property type="component" value="Unassembled WGS sequence"/>
</dbReference>
<gene>
    <name evidence="1" type="ORF">D1O30_06900</name>
</gene>
<protein>
    <submittedName>
        <fullName evidence="1">Uncharacterized protein</fullName>
    </submittedName>
</protein>
<evidence type="ECO:0000313" key="1">
    <source>
        <dbReference type="EMBL" id="RNJ49366.1"/>
    </source>
</evidence>
<dbReference type="EMBL" id="QWDD01000001">
    <property type="protein sequence ID" value="RNJ49366.1"/>
    <property type="molecule type" value="Genomic_DNA"/>
</dbReference>
<accession>A0A3M9XNY3</accession>
<reference evidence="1 2" key="1">
    <citation type="submission" date="2018-08" db="EMBL/GenBank/DDBJ databases">
        <title>Genome sequence of Methylocystis hirsuta CSC1, a methanotroph able to accumulate PHAs.</title>
        <authorList>
            <person name="Bordel S."/>
            <person name="Rodriguez E."/>
            <person name="Gancedo J."/>
            <person name="Munoz R."/>
        </authorList>
    </citation>
    <scope>NUCLEOTIDE SEQUENCE [LARGE SCALE GENOMIC DNA]</scope>
    <source>
        <strain evidence="1 2">CSC1</strain>
    </source>
</reference>
<dbReference type="AlphaFoldDB" id="A0A3M9XNY3"/>
<evidence type="ECO:0000313" key="2">
    <source>
        <dbReference type="Proteomes" id="UP000268623"/>
    </source>
</evidence>
<organism evidence="1 2">
    <name type="scientific">Methylocystis hirsuta</name>
    <dbReference type="NCBI Taxonomy" id="369798"/>
    <lineage>
        <taxon>Bacteria</taxon>
        <taxon>Pseudomonadati</taxon>
        <taxon>Pseudomonadota</taxon>
        <taxon>Alphaproteobacteria</taxon>
        <taxon>Hyphomicrobiales</taxon>
        <taxon>Methylocystaceae</taxon>
        <taxon>Methylocystis</taxon>
    </lineage>
</organism>
<comment type="caution">
    <text evidence="1">The sequence shown here is derived from an EMBL/GenBank/DDBJ whole genome shotgun (WGS) entry which is preliminary data.</text>
</comment>
<keyword evidence="2" id="KW-1185">Reference proteome</keyword>
<name>A0A3M9XNY3_9HYPH</name>
<sequence>MAPKPDALATFYIRQRDTLDFIIDLADWLSANGPATLSSATWAVAVDSPSTPVIEDDVYASYATAVVISPAVNAKVGDAYWLDVTLNITATQITNPGDLALPVRKLVRRINVVVVAG</sequence>
<proteinExistence type="predicted"/>